<proteinExistence type="predicted"/>
<protein>
    <recommendedName>
        <fullName evidence="3">DUF742 domain-containing protein</fullName>
    </recommendedName>
</protein>
<organism evidence="1 2">
    <name type="scientific">Euzebya pacifica</name>
    <dbReference type="NCBI Taxonomy" id="1608957"/>
    <lineage>
        <taxon>Bacteria</taxon>
        <taxon>Bacillati</taxon>
        <taxon>Actinomycetota</taxon>
        <taxon>Nitriliruptoria</taxon>
        <taxon>Euzebyales</taxon>
    </lineage>
</organism>
<dbReference type="KEGG" id="euz:DVS28_a0859"/>
<accession>A0A346XTL3</accession>
<evidence type="ECO:0008006" key="3">
    <source>
        <dbReference type="Google" id="ProtNLM"/>
    </source>
</evidence>
<dbReference type="EMBL" id="CP031165">
    <property type="protein sequence ID" value="AXV05560.1"/>
    <property type="molecule type" value="Genomic_DNA"/>
</dbReference>
<evidence type="ECO:0000313" key="2">
    <source>
        <dbReference type="Proteomes" id="UP000264006"/>
    </source>
</evidence>
<keyword evidence="2" id="KW-1185">Reference proteome</keyword>
<dbReference type="InterPro" id="IPR007995">
    <property type="entry name" value="DUF742"/>
</dbReference>
<dbReference type="Proteomes" id="UP000264006">
    <property type="component" value="Chromosome"/>
</dbReference>
<dbReference type="PANTHER" id="PTHR36221">
    <property type="entry name" value="DUF742 DOMAIN-CONTAINING PROTEIN"/>
    <property type="match status" value="1"/>
</dbReference>
<dbReference type="RefSeq" id="WP_114590353.1">
    <property type="nucleotide sequence ID" value="NZ_CAXIBR010000241.1"/>
</dbReference>
<dbReference type="AlphaFoldDB" id="A0A346XTL3"/>
<name>A0A346XTL3_9ACTN</name>
<gene>
    <name evidence="1" type="ORF">DVS28_a0859</name>
</gene>
<dbReference type="PANTHER" id="PTHR36221:SF1">
    <property type="entry name" value="DUF742 DOMAIN-CONTAINING PROTEIN"/>
    <property type="match status" value="1"/>
</dbReference>
<reference evidence="1 2" key="1">
    <citation type="submission" date="2018-09" db="EMBL/GenBank/DDBJ databases">
        <title>Complete genome sequence of Euzebya sp. DY32-46 isolated from seawater of Pacific Ocean.</title>
        <authorList>
            <person name="Xu L."/>
            <person name="Wu Y.-H."/>
            <person name="Xu X.-W."/>
        </authorList>
    </citation>
    <scope>NUCLEOTIDE SEQUENCE [LARGE SCALE GENOMIC DNA]</scope>
    <source>
        <strain evidence="1 2">DY32-46</strain>
    </source>
</reference>
<sequence>MTGARRLRPYALVGGRTHAEANLSMESMVVASGVQPGDDIGPEQLELLEQCRTPQSLVDLSAGLDVPLGVIRVLLGDLLAYGLITHSGAVEAPAAVPAHRDITLLGELLDGIEAL</sequence>
<dbReference type="Pfam" id="PF05331">
    <property type="entry name" value="DUF742"/>
    <property type="match status" value="1"/>
</dbReference>
<dbReference type="OrthoDB" id="3296462at2"/>
<evidence type="ECO:0000313" key="1">
    <source>
        <dbReference type="EMBL" id="AXV05560.1"/>
    </source>
</evidence>